<reference evidence="2 3" key="1">
    <citation type="submission" date="2014-04" db="EMBL/GenBank/DDBJ databases">
        <authorList>
            <consortium name="DOE Joint Genome Institute"/>
            <person name="Kuo A."/>
            <person name="Kohler A."/>
            <person name="Nagy L.G."/>
            <person name="Floudas D."/>
            <person name="Copeland A."/>
            <person name="Barry K.W."/>
            <person name="Cichocki N."/>
            <person name="Veneault-Fourrey C."/>
            <person name="LaButti K."/>
            <person name="Lindquist E.A."/>
            <person name="Lipzen A."/>
            <person name="Lundell T."/>
            <person name="Morin E."/>
            <person name="Murat C."/>
            <person name="Sun H."/>
            <person name="Tunlid A."/>
            <person name="Henrissat B."/>
            <person name="Grigoriev I.V."/>
            <person name="Hibbett D.S."/>
            <person name="Martin F."/>
            <person name="Nordberg H.P."/>
            <person name="Cantor M.N."/>
            <person name="Hua S.X."/>
        </authorList>
    </citation>
    <scope>NUCLEOTIDE SEQUENCE [LARGE SCALE GENOMIC DNA]</scope>
    <source>
        <strain evidence="2 3">LaAM-08-1</strain>
    </source>
</reference>
<proteinExistence type="predicted"/>
<evidence type="ECO:0000313" key="3">
    <source>
        <dbReference type="Proteomes" id="UP000054477"/>
    </source>
</evidence>
<dbReference type="AlphaFoldDB" id="A0A0C9WNS0"/>
<evidence type="ECO:0000313" key="2">
    <source>
        <dbReference type="EMBL" id="KIJ92210.1"/>
    </source>
</evidence>
<protein>
    <submittedName>
        <fullName evidence="2">Uncharacterized protein</fullName>
    </submittedName>
</protein>
<dbReference type="OrthoDB" id="3257409at2759"/>
<feature type="compositionally biased region" description="Acidic residues" evidence="1">
    <location>
        <begin position="14"/>
        <end position="24"/>
    </location>
</feature>
<dbReference type="EMBL" id="KN838927">
    <property type="protein sequence ID" value="KIJ92210.1"/>
    <property type="molecule type" value="Genomic_DNA"/>
</dbReference>
<accession>A0A0C9WNS0</accession>
<sequence length="169" mass="19035">MLAEDEVIQGVGSSDEEMEPEGENENQATKEKTLRSTRQQRITPESDVEDIAEVPQSVFSPESYDDERRGSYSLEYDTGSSLEEDLLQMGGLSNGSSSDDELDGWAEFDEEGDDLIPQMRDEMVTELETMLGPDYDSDMWDNHVYHIFGLGNISQCCIIRGACFDRTRP</sequence>
<name>A0A0C9WNS0_9AGAR</name>
<dbReference type="HOGENOM" id="CLU_1578775_0_0_1"/>
<evidence type="ECO:0000256" key="1">
    <source>
        <dbReference type="SAM" id="MobiDB-lite"/>
    </source>
</evidence>
<keyword evidence="3" id="KW-1185">Reference proteome</keyword>
<dbReference type="Proteomes" id="UP000054477">
    <property type="component" value="Unassembled WGS sequence"/>
</dbReference>
<organism evidence="2 3">
    <name type="scientific">Laccaria amethystina LaAM-08-1</name>
    <dbReference type="NCBI Taxonomy" id="1095629"/>
    <lineage>
        <taxon>Eukaryota</taxon>
        <taxon>Fungi</taxon>
        <taxon>Dikarya</taxon>
        <taxon>Basidiomycota</taxon>
        <taxon>Agaricomycotina</taxon>
        <taxon>Agaricomycetes</taxon>
        <taxon>Agaricomycetidae</taxon>
        <taxon>Agaricales</taxon>
        <taxon>Agaricineae</taxon>
        <taxon>Hydnangiaceae</taxon>
        <taxon>Laccaria</taxon>
    </lineage>
</organism>
<feature type="region of interest" description="Disordered" evidence="1">
    <location>
        <begin position="1"/>
        <end position="80"/>
    </location>
</feature>
<gene>
    <name evidence="2" type="ORF">K443DRAFT_13778</name>
</gene>
<reference evidence="3" key="2">
    <citation type="submission" date="2015-01" db="EMBL/GenBank/DDBJ databases">
        <title>Evolutionary Origins and Diversification of the Mycorrhizal Mutualists.</title>
        <authorList>
            <consortium name="DOE Joint Genome Institute"/>
            <consortium name="Mycorrhizal Genomics Consortium"/>
            <person name="Kohler A."/>
            <person name="Kuo A."/>
            <person name="Nagy L.G."/>
            <person name="Floudas D."/>
            <person name="Copeland A."/>
            <person name="Barry K.W."/>
            <person name="Cichocki N."/>
            <person name="Veneault-Fourrey C."/>
            <person name="LaButti K."/>
            <person name="Lindquist E.A."/>
            <person name="Lipzen A."/>
            <person name="Lundell T."/>
            <person name="Morin E."/>
            <person name="Murat C."/>
            <person name="Riley R."/>
            <person name="Ohm R."/>
            <person name="Sun H."/>
            <person name="Tunlid A."/>
            <person name="Henrissat B."/>
            <person name="Grigoriev I.V."/>
            <person name="Hibbett D.S."/>
            <person name="Martin F."/>
        </authorList>
    </citation>
    <scope>NUCLEOTIDE SEQUENCE [LARGE SCALE GENOMIC DNA]</scope>
    <source>
        <strain evidence="3">LaAM-08-1</strain>
    </source>
</reference>